<dbReference type="SMART" id="SM00382">
    <property type="entry name" value="AAA"/>
    <property type="match status" value="1"/>
</dbReference>
<evidence type="ECO:0000256" key="21">
    <source>
        <dbReference type="SAM" id="Phobius"/>
    </source>
</evidence>
<feature type="domain" description="ABC transporter" evidence="22">
    <location>
        <begin position="313"/>
        <end position="552"/>
    </location>
</feature>
<comment type="function">
    <text evidence="17">ATP-dependent transporter located in the mitochondrial inner membrane that catalyzes the export of biliverdin from the mitochondrial matrix, and plays a crucial role in hemoglobin synthesis and antioxidative stress. Participates in the early step of the heme biosynthetic process during insertion of iron into protoporphyrin IX (PPIX). Involved in the stabilization of the iron transporter mitoferrin-1/SLC25A37. In addition may be involved in mitochondrial unfolded protein response (UPRmt) signaling pathway, although ABCB10 probably does not participate in peptide export from mitochondria.</text>
</comment>
<dbReference type="STRING" id="400727.A0A2T7NXA7"/>
<evidence type="ECO:0000256" key="4">
    <source>
        <dbReference type="ARBA" id="ARBA00022692"/>
    </source>
</evidence>
<feature type="domain" description="ABC transmembrane type-1" evidence="23">
    <location>
        <begin position="1"/>
        <end position="273"/>
    </location>
</feature>
<dbReference type="Pfam" id="PF00664">
    <property type="entry name" value="ABC_membrane"/>
    <property type="match status" value="1"/>
</dbReference>
<dbReference type="GO" id="GO:0005524">
    <property type="term" value="F:ATP binding"/>
    <property type="evidence" value="ECO:0007669"/>
    <property type="project" value="UniProtKB-KW"/>
</dbReference>
<dbReference type="Proteomes" id="UP000245119">
    <property type="component" value="Linkage Group LG8"/>
</dbReference>
<dbReference type="AlphaFoldDB" id="A0A2T7NXA7"/>
<comment type="catalytic activity">
    <reaction evidence="16">
        <text>biliverdin IXalpha(in) + ATP + H2O = biliverdin IXalpha(out) + ADP + phosphate + H(+)</text>
        <dbReference type="Rhea" id="RHEA:82359"/>
        <dbReference type="ChEBI" id="CHEBI:15377"/>
        <dbReference type="ChEBI" id="CHEBI:15378"/>
        <dbReference type="ChEBI" id="CHEBI:30616"/>
        <dbReference type="ChEBI" id="CHEBI:43474"/>
        <dbReference type="ChEBI" id="CHEBI:57991"/>
        <dbReference type="ChEBI" id="CHEBI:456216"/>
    </reaction>
    <physiologicalReaction direction="left-to-right" evidence="16">
        <dbReference type="Rhea" id="RHEA:82360"/>
    </physiologicalReaction>
</comment>
<dbReference type="CDD" id="cd18573">
    <property type="entry name" value="ABC_6TM_ABCB10_like"/>
    <property type="match status" value="1"/>
</dbReference>
<dbReference type="InterPro" id="IPR011527">
    <property type="entry name" value="ABC1_TM_dom"/>
</dbReference>
<dbReference type="PANTHER" id="PTHR43394:SF1">
    <property type="entry name" value="ATP-BINDING CASSETTE SUB-FAMILY B MEMBER 10, MITOCHONDRIAL"/>
    <property type="match status" value="1"/>
</dbReference>
<dbReference type="InterPro" id="IPR003593">
    <property type="entry name" value="AAA+_ATPase"/>
</dbReference>
<evidence type="ECO:0000256" key="18">
    <source>
        <dbReference type="ARBA" id="ARBA00072683"/>
    </source>
</evidence>
<evidence type="ECO:0000256" key="1">
    <source>
        <dbReference type="ARBA" id="ARBA00004448"/>
    </source>
</evidence>
<dbReference type="GO" id="GO:0046872">
    <property type="term" value="F:metal ion binding"/>
    <property type="evidence" value="ECO:0007669"/>
    <property type="project" value="UniProtKB-KW"/>
</dbReference>
<keyword evidence="25" id="KW-1185">Reference proteome</keyword>
<protein>
    <recommendedName>
        <fullName evidence="18">ATP-binding cassette sub-family B member 10, mitochondrial</fullName>
    </recommendedName>
    <alternativeName>
        <fullName evidence="19">ABC-mitochondrial erythroid protein</fullName>
    </alternativeName>
    <alternativeName>
        <fullName evidence="20">ATP-binding cassette transporter 10</fullName>
    </alternativeName>
</protein>
<feature type="transmembrane region" description="Helical" evidence="21">
    <location>
        <begin position="253"/>
        <end position="271"/>
    </location>
</feature>
<keyword evidence="7" id="KW-0999">Mitochondrion inner membrane</keyword>
<dbReference type="GO" id="GO:0005743">
    <property type="term" value="C:mitochondrial inner membrane"/>
    <property type="evidence" value="ECO:0007669"/>
    <property type="project" value="UniProtKB-SubCell"/>
</dbReference>
<keyword evidence="4 21" id="KW-0812">Transmembrane</keyword>
<evidence type="ECO:0000313" key="24">
    <source>
        <dbReference type="EMBL" id="PVD25789.1"/>
    </source>
</evidence>
<dbReference type="GO" id="GO:0016887">
    <property type="term" value="F:ATP hydrolysis activity"/>
    <property type="evidence" value="ECO:0007669"/>
    <property type="project" value="InterPro"/>
</dbReference>
<evidence type="ECO:0000259" key="22">
    <source>
        <dbReference type="PROSITE" id="PS50893"/>
    </source>
</evidence>
<name>A0A2T7NXA7_POMCA</name>
<keyword evidence="3" id="KW-0813">Transport</keyword>
<dbReference type="Gene3D" id="3.40.50.300">
    <property type="entry name" value="P-loop containing nucleotide triphosphate hydrolases"/>
    <property type="match status" value="1"/>
</dbReference>
<evidence type="ECO:0000256" key="19">
    <source>
        <dbReference type="ARBA" id="ARBA00075187"/>
    </source>
</evidence>
<feature type="transmembrane region" description="Helical" evidence="21">
    <location>
        <begin position="132"/>
        <end position="151"/>
    </location>
</feature>
<dbReference type="GO" id="GO:0015421">
    <property type="term" value="F:ABC-type oligopeptide transporter activity"/>
    <property type="evidence" value="ECO:0007669"/>
    <property type="project" value="TreeGrafter"/>
</dbReference>
<dbReference type="PROSITE" id="PS50893">
    <property type="entry name" value="ABC_TRANSPORTER_2"/>
    <property type="match status" value="1"/>
</dbReference>
<evidence type="ECO:0000256" key="15">
    <source>
        <dbReference type="ARBA" id="ARBA00023136"/>
    </source>
</evidence>
<dbReference type="Gene3D" id="1.20.1560.10">
    <property type="entry name" value="ABC transporter type 1, transmembrane domain"/>
    <property type="match status" value="1"/>
</dbReference>
<keyword evidence="13" id="KW-0007">Acetylation</keyword>
<evidence type="ECO:0000256" key="13">
    <source>
        <dbReference type="ARBA" id="ARBA00022990"/>
    </source>
</evidence>
<evidence type="ECO:0000256" key="7">
    <source>
        <dbReference type="ARBA" id="ARBA00022792"/>
    </source>
</evidence>
<keyword evidence="12 21" id="KW-1133">Transmembrane helix</keyword>
<dbReference type="SUPFAM" id="SSF52540">
    <property type="entry name" value="P-loop containing nucleoside triphosphate hydrolases"/>
    <property type="match status" value="1"/>
</dbReference>
<reference evidence="24 25" key="1">
    <citation type="submission" date="2018-04" db="EMBL/GenBank/DDBJ databases">
        <title>The genome of golden apple snail Pomacea canaliculata provides insight into stress tolerance and invasive adaptation.</title>
        <authorList>
            <person name="Liu C."/>
            <person name="Liu B."/>
            <person name="Ren Y."/>
            <person name="Zhang Y."/>
            <person name="Wang H."/>
            <person name="Li S."/>
            <person name="Jiang F."/>
            <person name="Yin L."/>
            <person name="Zhang G."/>
            <person name="Qian W."/>
            <person name="Fan W."/>
        </authorList>
    </citation>
    <scope>NUCLEOTIDE SEQUENCE [LARGE SCALE GENOMIC DNA]</scope>
    <source>
        <strain evidence="24">SZHN2017</strain>
        <tissue evidence="24">Muscle</tissue>
    </source>
</reference>
<dbReference type="PROSITE" id="PS00211">
    <property type="entry name" value="ABC_TRANSPORTER_1"/>
    <property type="match status" value="1"/>
</dbReference>
<evidence type="ECO:0000256" key="12">
    <source>
        <dbReference type="ARBA" id="ARBA00022989"/>
    </source>
</evidence>
<accession>A0A2T7NXA7</accession>
<evidence type="ECO:0000256" key="11">
    <source>
        <dbReference type="ARBA" id="ARBA00022967"/>
    </source>
</evidence>
<evidence type="ECO:0000256" key="17">
    <source>
        <dbReference type="ARBA" id="ARBA00055589"/>
    </source>
</evidence>
<keyword evidence="14" id="KW-0496">Mitochondrion</keyword>
<dbReference type="InterPro" id="IPR027417">
    <property type="entry name" value="P-loop_NTPase"/>
</dbReference>
<evidence type="ECO:0000256" key="14">
    <source>
        <dbReference type="ARBA" id="ARBA00023128"/>
    </source>
</evidence>
<dbReference type="SUPFAM" id="SSF90123">
    <property type="entry name" value="ABC transporter transmembrane region"/>
    <property type="match status" value="1"/>
</dbReference>
<evidence type="ECO:0000259" key="23">
    <source>
        <dbReference type="PROSITE" id="PS50929"/>
    </source>
</evidence>
<keyword evidence="5" id="KW-0479">Metal-binding</keyword>
<dbReference type="CDD" id="cd03249">
    <property type="entry name" value="ABC_MTABC3_MDL1_MDL2"/>
    <property type="match status" value="1"/>
</dbReference>
<dbReference type="InterPro" id="IPR017871">
    <property type="entry name" value="ABC_transporter-like_CS"/>
</dbReference>
<keyword evidence="10" id="KW-0809">Transit peptide</keyword>
<dbReference type="OrthoDB" id="6500128at2759"/>
<dbReference type="InterPro" id="IPR003439">
    <property type="entry name" value="ABC_transporter-like_ATP-bd"/>
</dbReference>
<dbReference type="GO" id="GO:0090374">
    <property type="term" value="P:oligopeptide export from mitochondrion"/>
    <property type="evidence" value="ECO:0007669"/>
    <property type="project" value="TreeGrafter"/>
</dbReference>
<dbReference type="FunFam" id="3.40.50.300:FF:000403">
    <property type="entry name" value="ATP-binding cassette sub-family B member 8, mitochondrial"/>
    <property type="match status" value="1"/>
</dbReference>
<feature type="transmembrane region" description="Helical" evidence="21">
    <location>
        <begin position="212"/>
        <end position="233"/>
    </location>
</feature>
<evidence type="ECO:0000313" key="25">
    <source>
        <dbReference type="Proteomes" id="UP000245119"/>
    </source>
</evidence>
<proteinExistence type="inferred from homology"/>
<evidence type="ECO:0000256" key="8">
    <source>
        <dbReference type="ARBA" id="ARBA00022840"/>
    </source>
</evidence>
<gene>
    <name evidence="24" type="ORF">C0Q70_13449</name>
</gene>
<dbReference type="InterPro" id="IPR039421">
    <property type="entry name" value="Type_1_exporter"/>
</dbReference>
<keyword evidence="6" id="KW-0547">Nucleotide-binding</keyword>
<dbReference type="EMBL" id="PZQS01000008">
    <property type="protein sequence ID" value="PVD25789.1"/>
    <property type="molecule type" value="Genomic_DNA"/>
</dbReference>
<organism evidence="24 25">
    <name type="scientific">Pomacea canaliculata</name>
    <name type="common">Golden apple snail</name>
    <dbReference type="NCBI Taxonomy" id="400727"/>
    <lineage>
        <taxon>Eukaryota</taxon>
        <taxon>Metazoa</taxon>
        <taxon>Spiralia</taxon>
        <taxon>Lophotrochozoa</taxon>
        <taxon>Mollusca</taxon>
        <taxon>Gastropoda</taxon>
        <taxon>Caenogastropoda</taxon>
        <taxon>Architaenioglossa</taxon>
        <taxon>Ampullarioidea</taxon>
        <taxon>Ampullariidae</taxon>
        <taxon>Pomacea</taxon>
    </lineage>
</organism>
<keyword evidence="9" id="KW-0460">Magnesium</keyword>
<evidence type="ECO:0000256" key="6">
    <source>
        <dbReference type="ARBA" id="ARBA00022741"/>
    </source>
</evidence>
<feature type="transmembrane region" description="Helical" evidence="21">
    <location>
        <begin position="32"/>
        <end position="51"/>
    </location>
</feature>
<evidence type="ECO:0000256" key="9">
    <source>
        <dbReference type="ARBA" id="ARBA00022842"/>
    </source>
</evidence>
<dbReference type="PROSITE" id="PS50929">
    <property type="entry name" value="ABC_TM1F"/>
    <property type="match status" value="1"/>
</dbReference>
<evidence type="ECO:0000256" key="3">
    <source>
        <dbReference type="ARBA" id="ARBA00022448"/>
    </source>
</evidence>
<dbReference type="InterPro" id="IPR036640">
    <property type="entry name" value="ABC1_TM_sf"/>
</dbReference>
<comment type="similarity">
    <text evidence="2">Belongs to the ABC transporter superfamily. ABCB family. Mitochondrial peptide exporter (TC 3.A.1.212) subfamily.</text>
</comment>
<evidence type="ECO:0000256" key="20">
    <source>
        <dbReference type="ARBA" id="ARBA00083334"/>
    </source>
</evidence>
<dbReference type="PIRSF" id="PIRSF002773">
    <property type="entry name" value="ABC_prm/ATPase_B"/>
    <property type="match status" value="1"/>
</dbReference>
<sequence>MSVPFCMGKVIDVIYTTSQDEQFISRLNNICQILVCVFIIGGAANFGRIYLMQIAGQRIIKRLREKLFGSLIKQEIGFFDKTRTGELINRLSTDTSLVGNSVTMNISDGLRAFAQAIGGVGMMVYVSTKLALFSLAVVPPVAAMSIIYGRYMRGITRRVQDSLASATELAEEKLSNIRTVRAFAHEDKECKTYEQKIQDVLKLSYKESLARGIFFGFTGLTGNLIVLSVFYYGGMMMTESQITVGELSAFLLYAAYVGISIGGLSSFYTELNRGLGASYRLWELIDRKPLIPVSALELPAEFMRTLPAVQGNISFCDVVFSYPSRPDIIIFNNFNLRASAGQVTAVVGPSGSGKSTVFGLLLRLYDPVSGSIILDGHDIKTLDPTWLRSHIGTVSQEPILFSCSVGENIAYGATDPDSVTLHQIEEAARKANAYSFVKGFPEGFDTLVGERGLMLSGGQRQRIAIARAILKNPEILLLDEATSALDAESEYLVHDALDKLMAGRTVLTIAHRLSTIKTAGQIAVINEGQIAEIGSYSELMSINEGFFKKLVERQTISLS</sequence>
<keyword evidence="8" id="KW-0067">ATP-binding</keyword>
<evidence type="ECO:0000256" key="16">
    <source>
        <dbReference type="ARBA" id="ARBA00052250"/>
    </source>
</evidence>
<keyword evidence="11" id="KW-1278">Translocase</keyword>
<dbReference type="FunFam" id="1.20.1560.10:FF:000048">
    <property type="entry name" value="ATP-binding cassette sub-family B member 10, mitochondrial"/>
    <property type="match status" value="1"/>
</dbReference>
<dbReference type="Pfam" id="PF00005">
    <property type="entry name" value="ABC_tran"/>
    <property type="match status" value="1"/>
</dbReference>
<comment type="subcellular location">
    <subcellularLocation>
        <location evidence="1">Mitochondrion inner membrane</location>
        <topology evidence="1">Multi-pass membrane protein</topology>
    </subcellularLocation>
</comment>
<evidence type="ECO:0000256" key="2">
    <source>
        <dbReference type="ARBA" id="ARBA00005580"/>
    </source>
</evidence>
<keyword evidence="15 21" id="KW-0472">Membrane</keyword>
<evidence type="ECO:0000256" key="10">
    <source>
        <dbReference type="ARBA" id="ARBA00022946"/>
    </source>
</evidence>
<dbReference type="GO" id="GO:0042802">
    <property type="term" value="F:identical protein binding"/>
    <property type="evidence" value="ECO:0007669"/>
    <property type="project" value="UniProtKB-ARBA"/>
</dbReference>
<evidence type="ECO:0000256" key="5">
    <source>
        <dbReference type="ARBA" id="ARBA00022723"/>
    </source>
</evidence>
<dbReference type="PANTHER" id="PTHR43394">
    <property type="entry name" value="ATP-DEPENDENT PERMEASE MDL1, MITOCHONDRIAL"/>
    <property type="match status" value="1"/>
</dbReference>
<comment type="caution">
    <text evidence="24">The sequence shown here is derived from an EMBL/GenBank/DDBJ whole genome shotgun (WGS) entry which is preliminary data.</text>
</comment>